<dbReference type="SUPFAM" id="SSF55729">
    <property type="entry name" value="Acyl-CoA N-acyltransferases (Nat)"/>
    <property type="match status" value="1"/>
</dbReference>
<feature type="domain" description="N-acetyltransferase" evidence="3">
    <location>
        <begin position="3"/>
        <end position="152"/>
    </location>
</feature>
<dbReference type="PANTHER" id="PTHR43877:SF5">
    <property type="entry name" value="BLL8307 PROTEIN"/>
    <property type="match status" value="1"/>
</dbReference>
<dbReference type="InterPro" id="IPR050832">
    <property type="entry name" value="Bact_Acetyltransf"/>
</dbReference>
<organism evidence="4 5">
    <name type="scientific">Marinobacter excellens LAMA 842</name>
    <dbReference type="NCBI Taxonomy" id="1306954"/>
    <lineage>
        <taxon>Bacteria</taxon>
        <taxon>Pseudomonadati</taxon>
        <taxon>Pseudomonadota</taxon>
        <taxon>Gammaproteobacteria</taxon>
        <taxon>Pseudomonadales</taxon>
        <taxon>Marinobacteraceae</taxon>
        <taxon>Marinobacter</taxon>
    </lineage>
</organism>
<dbReference type="CDD" id="cd04301">
    <property type="entry name" value="NAT_SF"/>
    <property type="match status" value="1"/>
</dbReference>
<dbReference type="PATRIC" id="fig|1306954.6.peg.3448"/>
<dbReference type="Gene3D" id="3.40.630.30">
    <property type="match status" value="1"/>
</dbReference>
<accession>A0A137S1J3</accession>
<dbReference type="GO" id="GO:0016747">
    <property type="term" value="F:acyltransferase activity, transferring groups other than amino-acyl groups"/>
    <property type="evidence" value="ECO:0007669"/>
    <property type="project" value="InterPro"/>
</dbReference>
<gene>
    <name evidence="4" type="ORF">J122_4146</name>
</gene>
<proteinExistence type="predicted"/>
<dbReference type="AlphaFoldDB" id="A0A137S1J3"/>
<keyword evidence="1 4" id="KW-0808">Transferase</keyword>
<dbReference type="InterPro" id="IPR016181">
    <property type="entry name" value="Acyl_CoA_acyltransferase"/>
</dbReference>
<keyword evidence="5" id="KW-1185">Reference proteome</keyword>
<protein>
    <submittedName>
        <fullName evidence="4">Histone acetyltransferase HPA2</fullName>
    </submittedName>
</protein>
<keyword evidence="2" id="KW-0012">Acyltransferase</keyword>
<name>A0A137S1J3_9GAMM</name>
<reference evidence="5" key="1">
    <citation type="submission" date="2015-12" db="EMBL/GenBank/DDBJ databases">
        <authorList>
            <person name="Lima A."/>
            <person name="Farahani Zayas N."/>
            <person name="Castro Da Silva M.A."/>
            <person name="Cabral A."/>
            <person name="Pessatti M.L."/>
        </authorList>
    </citation>
    <scope>NUCLEOTIDE SEQUENCE [LARGE SCALE GENOMIC DNA]</scope>
    <source>
        <strain evidence="5">LAMA 842</strain>
    </source>
</reference>
<evidence type="ECO:0000313" key="5">
    <source>
        <dbReference type="Proteomes" id="UP000070282"/>
    </source>
</evidence>
<evidence type="ECO:0000256" key="1">
    <source>
        <dbReference type="ARBA" id="ARBA00022679"/>
    </source>
</evidence>
<evidence type="ECO:0000259" key="3">
    <source>
        <dbReference type="PROSITE" id="PS51186"/>
    </source>
</evidence>
<dbReference type="PROSITE" id="PS51186">
    <property type="entry name" value="GNAT"/>
    <property type="match status" value="1"/>
</dbReference>
<dbReference type="RefSeq" id="WP_061334041.1">
    <property type="nucleotide sequence ID" value="NZ_LOCO01000053.1"/>
</dbReference>
<dbReference type="InterPro" id="IPR000182">
    <property type="entry name" value="GNAT_dom"/>
</dbReference>
<dbReference type="PANTHER" id="PTHR43877">
    <property type="entry name" value="AMINOALKYLPHOSPHONATE N-ACETYLTRANSFERASE-RELATED-RELATED"/>
    <property type="match status" value="1"/>
</dbReference>
<evidence type="ECO:0000313" key="4">
    <source>
        <dbReference type="EMBL" id="KXO06274.1"/>
    </source>
</evidence>
<comment type="caution">
    <text evidence="4">The sequence shown here is derived from an EMBL/GenBank/DDBJ whole genome shotgun (WGS) entry which is preliminary data.</text>
</comment>
<dbReference type="Pfam" id="PF00583">
    <property type="entry name" value="Acetyltransf_1"/>
    <property type="match status" value="1"/>
</dbReference>
<sequence length="153" mass="17191">MEIRIDNLKGKEIANFLQQHIEDMKAVSPPESKHALDLQGLQVPEITFWTIYDDGKVLGCGALKEVDPYHGEVKSMRVCASARGQGIGSKLLSHIVEEARSRNYRSLKLETGSMPFFDPARKLYSKHGFSYCGPFGSYKEDPNSVFMELHINA</sequence>
<dbReference type="EMBL" id="LOCO01000053">
    <property type="protein sequence ID" value="KXO06274.1"/>
    <property type="molecule type" value="Genomic_DNA"/>
</dbReference>
<evidence type="ECO:0000256" key="2">
    <source>
        <dbReference type="ARBA" id="ARBA00023315"/>
    </source>
</evidence>
<dbReference type="Proteomes" id="UP000070282">
    <property type="component" value="Unassembled WGS sequence"/>
</dbReference>